<sequence>MRRLLTLVQRATDATLGDRQADRVVPPTGHTVWLTVLTSAAMAFLAVFALALSLATGRLAERWGESLAQAATIRVSDAGEAGEVQAEAVLQILNMTPGVTTARAIGDDEQAALLEPWLGPDLPLDTLPLPRLIEVATDGNLDAEGLRLRLAAEVPDAVWDDHTRWRAPLVRAADRLRGLGWIALALIAGTLAAMVTLAAQASLAANRQVIRVLRLVGARDAYVARAFTRRFTLRAAAGAAAGAVLGGVAIAFLPAADDAGGFLTGLGFQGAGWLLLPLIPVFAGAVAFLATRRAAFRALAGFE</sequence>
<dbReference type="EMBL" id="CXPG01000013">
    <property type="protein sequence ID" value="CTQ32290.1"/>
    <property type="molecule type" value="Genomic_DNA"/>
</dbReference>
<protein>
    <submittedName>
        <fullName evidence="2">FtsX-like permease family protein</fullName>
    </submittedName>
</protein>
<feature type="transmembrane region" description="Helical" evidence="1">
    <location>
        <begin position="179"/>
        <end position="205"/>
    </location>
</feature>
<accession>A0A0M6XM72</accession>
<evidence type="ECO:0000256" key="1">
    <source>
        <dbReference type="SAM" id="Phobius"/>
    </source>
</evidence>
<dbReference type="AlphaFoldDB" id="A0A0M6XM72"/>
<organism evidence="2 3">
    <name type="scientific">Jannaschia rubra</name>
    <dbReference type="NCBI Taxonomy" id="282197"/>
    <lineage>
        <taxon>Bacteria</taxon>
        <taxon>Pseudomonadati</taxon>
        <taxon>Pseudomonadota</taxon>
        <taxon>Alphaproteobacteria</taxon>
        <taxon>Rhodobacterales</taxon>
        <taxon>Roseobacteraceae</taxon>
        <taxon>Jannaschia</taxon>
    </lineage>
</organism>
<dbReference type="GO" id="GO:0016020">
    <property type="term" value="C:membrane"/>
    <property type="evidence" value="ECO:0007669"/>
    <property type="project" value="InterPro"/>
</dbReference>
<dbReference type="STRING" id="282197.SAMN04488517_105149"/>
<feature type="transmembrane region" description="Helical" evidence="1">
    <location>
        <begin position="268"/>
        <end position="290"/>
    </location>
</feature>
<proteinExistence type="predicted"/>
<feature type="transmembrane region" description="Helical" evidence="1">
    <location>
        <begin position="32"/>
        <end position="55"/>
    </location>
</feature>
<evidence type="ECO:0000313" key="2">
    <source>
        <dbReference type="EMBL" id="CTQ32290.1"/>
    </source>
</evidence>
<keyword evidence="1" id="KW-1133">Transmembrane helix</keyword>
<keyword evidence="1" id="KW-0472">Membrane</keyword>
<dbReference type="GO" id="GO:0051301">
    <property type="term" value="P:cell division"/>
    <property type="evidence" value="ECO:0007669"/>
    <property type="project" value="InterPro"/>
</dbReference>
<dbReference type="PANTHER" id="PTHR47755">
    <property type="entry name" value="CELL DIVISION PROTEIN FTSX"/>
    <property type="match status" value="1"/>
</dbReference>
<keyword evidence="3" id="KW-1185">Reference proteome</keyword>
<feature type="transmembrane region" description="Helical" evidence="1">
    <location>
        <begin position="235"/>
        <end position="256"/>
    </location>
</feature>
<gene>
    <name evidence="2" type="ORF">JAN5088_01054</name>
</gene>
<keyword evidence="1" id="KW-0812">Transmembrane</keyword>
<dbReference type="PANTHER" id="PTHR47755:SF1">
    <property type="entry name" value="CELL DIVISION PROTEIN FTSX"/>
    <property type="match status" value="1"/>
</dbReference>
<reference evidence="2 3" key="1">
    <citation type="submission" date="2015-07" db="EMBL/GenBank/DDBJ databases">
        <authorList>
            <person name="Noorani M."/>
        </authorList>
    </citation>
    <scope>NUCLEOTIDE SEQUENCE [LARGE SCALE GENOMIC DNA]</scope>
    <source>
        <strain evidence="2 3">CECT 5088</strain>
    </source>
</reference>
<dbReference type="GO" id="GO:0032153">
    <property type="term" value="C:cell division site"/>
    <property type="evidence" value="ECO:0007669"/>
    <property type="project" value="TreeGrafter"/>
</dbReference>
<name>A0A0M6XM72_9RHOB</name>
<dbReference type="Proteomes" id="UP000048908">
    <property type="component" value="Unassembled WGS sequence"/>
</dbReference>
<evidence type="ECO:0000313" key="3">
    <source>
        <dbReference type="Proteomes" id="UP000048908"/>
    </source>
</evidence>
<dbReference type="InterPro" id="IPR004513">
    <property type="entry name" value="FtsX"/>
</dbReference>